<dbReference type="KEGG" id="ehx:EMIHUDRAFT_452947"/>
<accession>A0A0D3ICQ4</accession>
<feature type="compositionally biased region" description="Basic and acidic residues" evidence="1">
    <location>
        <begin position="519"/>
        <end position="530"/>
    </location>
</feature>
<reference evidence="2" key="2">
    <citation type="submission" date="2024-10" db="UniProtKB">
        <authorList>
            <consortium name="EnsemblProtists"/>
        </authorList>
    </citation>
    <scope>IDENTIFICATION</scope>
</reference>
<evidence type="ECO:0000313" key="3">
    <source>
        <dbReference type="Proteomes" id="UP000013827"/>
    </source>
</evidence>
<feature type="compositionally biased region" description="Gly residues" evidence="1">
    <location>
        <begin position="620"/>
        <end position="631"/>
    </location>
</feature>
<evidence type="ECO:0000313" key="2">
    <source>
        <dbReference type="EnsemblProtists" id="EOD09039"/>
    </source>
</evidence>
<organism evidence="2 3">
    <name type="scientific">Emiliania huxleyi (strain CCMP1516)</name>
    <dbReference type="NCBI Taxonomy" id="280463"/>
    <lineage>
        <taxon>Eukaryota</taxon>
        <taxon>Haptista</taxon>
        <taxon>Haptophyta</taxon>
        <taxon>Prymnesiophyceae</taxon>
        <taxon>Isochrysidales</taxon>
        <taxon>Noelaerhabdaceae</taxon>
        <taxon>Emiliania</taxon>
    </lineage>
</organism>
<dbReference type="Proteomes" id="UP000013827">
    <property type="component" value="Unassembled WGS sequence"/>
</dbReference>
<evidence type="ECO:0000256" key="1">
    <source>
        <dbReference type="SAM" id="MobiDB-lite"/>
    </source>
</evidence>
<dbReference type="PaxDb" id="2903-EOD09039"/>
<dbReference type="HOGENOM" id="CLU_418243_0_0_1"/>
<proteinExistence type="predicted"/>
<dbReference type="AlphaFoldDB" id="A0A0D3ICQ4"/>
<dbReference type="RefSeq" id="XP_005761468.1">
    <property type="nucleotide sequence ID" value="XM_005761411.1"/>
</dbReference>
<feature type="compositionally biased region" description="Low complexity" evidence="1">
    <location>
        <begin position="599"/>
        <end position="619"/>
    </location>
</feature>
<feature type="compositionally biased region" description="Polar residues" evidence="1">
    <location>
        <begin position="481"/>
        <end position="499"/>
    </location>
</feature>
<evidence type="ECO:0008006" key="4">
    <source>
        <dbReference type="Google" id="ProtNLM"/>
    </source>
</evidence>
<name>A0A0D3ICQ4_EMIH1</name>
<feature type="region of interest" description="Disordered" evidence="1">
    <location>
        <begin position="456"/>
        <end position="533"/>
    </location>
</feature>
<protein>
    <recommendedName>
        <fullName evidence="4">Ubiquitin-like domain-containing protein</fullName>
    </recommendedName>
</protein>
<reference evidence="3" key="1">
    <citation type="journal article" date="2013" name="Nature">
        <title>Pan genome of the phytoplankton Emiliania underpins its global distribution.</title>
        <authorList>
            <person name="Read B.A."/>
            <person name="Kegel J."/>
            <person name="Klute M.J."/>
            <person name="Kuo A."/>
            <person name="Lefebvre S.C."/>
            <person name="Maumus F."/>
            <person name="Mayer C."/>
            <person name="Miller J."/>
            <person name="Monier A."/>
            <person name="Salamov A."/>
            <person name="Young J."/>
            <person name="Aguilar M."/>
            <person name="Claverie J.M."/>
            <person name="Frickenhaus S."/>
            <person name="Gonzalez K."/>
            <person name="Herman E.K."/>
            <person name="Lin Y.C."/>
            <person name="Napier J."/>
            <person name="Ogata H."/>
            <person name="Sarno A.F."/>
            <person name="Shmutz J."/>
            <person name="Schroeder D."/>
            <person name="de Vargas C."/>
            <person name="Verret F."/>
            <person name="von Dassow P."/>
            <person name="Valentin K."/>
            <person name="Van de Peer Y."/>
            <person name="Wheeler G."/>
            <person name="Dacks J.B."/>
            <person name="Delwiche C.F."/>
            <person name="Dyhrman S.T."/>
            <person name="Glockner G."/>
            <person name="John U."/>
            <person name="Richards T."/>
            <person name="Worden A.Z."/>
            <person name="Zhang X."/>
            <person name="Grigoriev I.V."/>
            <person name="Allen A.E."/>
            <person name="Bidle K."/>
            <person name="Borodovsky M."/>
            <person name="Bowler C."/>
            <person name="Brownlee C."/>
            <person name="Cock J.M."/>
            <person name="Elias M."/>
            <person name="Gladyshev V.N."/>
            <person name="Groth M."/>
            <person name="Guda C."/>
            <person name="Hadaegh A."/>
            <person name="Iglesias-Rodriguez M.D."/>
            <person name="Jenkins J."/>
            <person name="Jones B.M."/>
            <person name="Lawson T."/>
            <person name="Leese F."/>
            <person name="Lindquist E."/>
            <person name="Lobanov A."/>
            <person name="Lomsadze A."/>
            <person name="Malik S.B."/>
            <person name="Marsh M.E."/>
            <person name="Mackinder L."/>
            <person name="Mock T."/>
            <person name="Mueller-Roeber B."/>
            <person name="Pagarete A."/>
            <person name="Parker M."/>
            <person name="Probert I."/>
            <person name="Quesneville H."/>
            <person name="Raines C."/>
            <person name="Rensing S.A."/>
            <person name="Riano-Pachon D.M."/>
            <person name="Richier S."/>
            <person name="Rokitta S."/>
            <person name="Shiraiwa Y."/>
            <person name="Soanes D.M."/>
            <person name="van der Giezen M."/>
            <person name="Wahlund T.M."/>
            <person name="Williams B."/>
            <person name="Wilson W."/>
            <person name="Wolfe G."/>
            <person name="Wurch L.L."/>
        </authorList>
    </citation>
    <scope>NUCLEOTIDE SEQUENCE</scope>
</reference>
<feature type="region of interest" description="Disordered" evidence="1">
    <location>
        <begin position="549"/>
        <end position="656"/>
    </location>
</feature>
<sequence length="656" mass="65404">MLFRGGARRTGRSGTSYTITFILVGATALPVAAQRQPLFNISRAAVSLDTPALAAAPASTAAAASASVGANAAAVAATPSATSAAAQAASVQRARDEAAALSQFAERERRGRGLRGRRRAGPPLVTDSAAVAKVIAALHLPPEAAAAAAAILAQAAKPKEATGNVSVSASVPAPIPVPAPEPPAARDKVVVRLVASGSVSDFDSGKKAAIGGKIASAAGVRPEDVKVAVTAASVLLEVSVATAGEETEKVRTSLAARLATASLATSLLQDVGVAVEATRSATETAGSEPLQSSVAVLRRHRRAAAEQLLAAASTPPVEAALPVPEADPAASKGGLAATAAAPADEQAPAVVAAPEQERPLEPVLVTPPAEVNPPAEVAPEVAPEEICRRAERLAQEMRPSGKSHSDKSHSDPAPAERTLLSHDPSHIDACAPAAACVAKVRSLPDSLAAISARIGAPAEAREGRPSPSGPLAVRADGSRHAGSQHTGSQHAGLSTQAAQASIAWHTEPDEEEAPAPARGAERRLEERRGDAAGGGAVCAAAAVAAVAATAADRGDGGAVAAAAEEEEDWEADRAASGGWGEVDGWGDEDESPPEQRVVLAPPEASLAPAEPAGEAEAAGGASGGSSAGGGDRWSQESGWGEVDGWDEEEPKGGDDV</sequence>
<dbReference type="EnsemblProtists" id="EOD09039">
    <property type="protein sequence ID" value="EOD09039"/>
    <property type="gene ID" value="EMIHUDRAFT_452947"/>
</dbReference>
<keyword evidence="3" id="KW-1185">Reference proteome</keyword>
<dbReference type="GeneID" id="17255182"/>
<feature type="region of interest" description="Disordered" evidence="1">
    <location>
        <begin position="395"/>
        <end position="419"/>
    </location>
</feature>
<feature type="region of interest" description="Disordered" evidence="1">
    <location>
        <begin position="100"/>
        <end position="122"/>
    </location>
</feature>